<feature type="chain" id="PRO_5009116402" evidence="1">
    <location>
        <begin position="20"/>
        <end position="204"/>
    </location>
</feature>
<dbReference type="EMBL" id="GFAA01000175">
    <property type="protein sequence ID" value="JAU03260.1"/>
    <property type="molecule type" value="mRNA"/>
</dbReference>
<keyword evidence="1" id="KW-0732">Signal</keyword>
<dbReference type="AntiFam" id="ANF00226">
    <property type="entry name" value="Shadow ORF (opposite pknB)"/>
</dbReference>
<reference evidence="2" key="2">
    <citation type="journal article" date="2017" name="Front. Cell. Infect. Microbiol.">
        <title>Analysis of the Salivary Gland Transcriptome of Unfed and Partially Fed Amblyomma sculptum Ticks and Descriptive Proteome of the Saliva.</title>
        <authorList>
            <person name="Esteves E."/>
            <person name="Maruyama S.R."/>
            <person name="Kawahara R."/>
            <person name="Fujita A."/>
            <person name="Martins L.A."/>
            <person name="Righi A.A."/>
            <person name="Costa F.B."/>
            <person name="Palmisano G."/>
            <person name="Labruna M.B."/>
            <person name="Sa-Nunes A."/>
            <person name="Ribeiro J.M.C."/>
            <person name="Fogaca A.C."/>
        </authorList>
    </citation>
    <scope>NUCLEOTIDE SEQUENCE</scope>
</reference>
<proteinExistence type="evidence at transcript level"/>
<dbReference type="AlphaFoldDB" id="A0A1E1XVX9"/>
<feature type="signal peptide" evidence="1">
    <location>
        <begin position="1"/>
        <end position="19"/>
    </location>
</feature>
<protein>
    <submittedName>
        <fullName evidence="2">Putative secreted protein</fullName>
    </submittedName>
</protein>
<accession>A0A1E1XVX9</accession>
<feature type="non-terminal residue" evidence="2">
    <location>
        <position position="204"/>
    </location>
</feature>
<name>A0A1E1XVX9_AMBSC</name>
<evidence type="ECO:0000313" key="2">
    <source>
        <dbReference type="EMBL" id="JAU03260.1"/>
    </source>
</evidence>
<sequence length="204" mass="21784">MLTVFLVVLGVVCPPEARAEAEVGELDVAIAVDEHVVRLDVAVDEAQLVDALQGQHQLRDVEAGQGLLEDAEADEEGHEVPSRDVVHDEVQVLLVLEGVVQLDDPLVVRLGQDVPLGLDVRHLVALEHVLLAQRLHGIQLARVLLADEGHLPEGSDPYALEVAEHGLIHLGTASANVVGLLLVEHVADLALGFLGEAHLGHFSL</sequence>
<evidence type="ECO:0000256" key="1">
    <source>
        <dbReference type="SAM" id="SignalP"/>
    </source>
</evidence>
<reference evidence="2" key="1">
    <citation type="submission" date="2016-09" db="EMBL/GenBank/DDBJ databases">
        <authorList>
            <person name="Capua I."/>
            <person name="De Benedictis P."/>
            <person name="Joannis T."/>
            <person name="Lombin L.H."/>
            <person name="Cattoli G."/>
        </authorList>
    </citation>
    <scope>NUCLEOTIDE SEQUENCE</scope>
</reference>
<organism evidence="2">
    <name type="scientific">Amblyomma sculptum</name>
    <name type="common">Tick</name>
    <dbReference type="NCBI Taxonomy" id="1581419"/>
    <lineage>
        <taxon>Eukaryota</taxon>
        <taxon>Metazoa</taxon>
        <taxon>Ecdysozoa</taxon>
        <taxon>Arthropoda</taxon>
        <taxon>Chelicerata</taxon>
        <taxon>Arachnida</taxon>
        <taxon>Acari</taxon>
        <taxon>Parasitiformes</taxon>
        <taxon>Ixodida</taxon>
        <taxon>Ixodoidea</taxon>
        <taxon>Ixodidae</taxon>
        <taxon>Amblyomminae</taxon>
        <taxon>Amblyomma</taxon>
    </lineage>
</organism>